<proteinExistence type="predicted"/>
<protein>
    <submittedName>
        <fullName evidence="1">Uncharacterized protein</fullName>
    </submittedName>
</protein>
<gene>
    <name evidence="1" type="ORF">S01H4_28649</name>
</gene>
<dbReference type="EMBL" id="BART01014311">
    <property type="protein sequence ID" value="GAG87283.1"/>
    <property type="molecule type" value="Genomic_DNA"/>
</dbReference>
<evidence type="ECO:0000313" key="1">
    <source>
        <dbReference type="EMBL" id="GAG87283.1"/>
    </source>
</evidence>
<organism evidence="1">
    <name type="scientific">marine sediment metagenome</name>
    <dbReference type="NCBI Taxonomy" id="412755"/>
    <lineage>
        <taxon>unclassified sequences</taxon>
        <taxon>metagenomes</taxon>
        <taxon>ecological metagenomes</taxon>
    </lineage>
</organism>
<accession>X1BSW8</accession>
<reference evidence="1" key="1">
    <citation type="journal article" date="2014" name="Front. Microbiol.">
        <title>High frequency of phylogenetically diverse reductive dehalogenase-homologous genes in deep subseafloor sedimentary metagenomes.</title>
        <authorList>
            <person name="Kawai M."/>
            <person name="Futagami T."/>
            <person name="Toyoda A."/>
            <person name="Takaki Y."/>
            <person name="Nishi S."/>
            <person name="Hori S."/>
            <person name="Arai W."/>
            <person name="Tsubouchi T."/>
            <person name="Morono Y."/>
            <person name="Uchiyama I."/>
            <person name="Ito T."/>
            <person name="Fujiyama A."/>
            <person name="Inagaki F."/>
            <person name="Takami H."/>
        </authorList>
    </citation>
    <scope>NUCLEOTIDE SEQUENCE</scope>
    <source>
        <strain evidence="1">Expedition CK06-06</strain>
    </source>
</reference>
<dbReference type="AlphaFoldDB" id="X1BSW8"/>
<feature type="non-terminal residue" evidence="1">
    <location>
        <position position="1"/>
    </location>
</feature>
<comment type="caution">
    <text evidence="1">The sequence shown here is derived from an EMBL/GenBank/DDBJ whole genome shotgun (WGS) entry which is preliminary data.</text>
</comment>
<name>X1BSW8_9ZZZZ</name>
<sequence>QCRANGIKIPDIKDKINWEKFKWNENSNNDESLMDWI</sequence>